<name>A0A6C0F645_9ZZZZ</name>
<reference evidence="2" key="1">
    <citation type="journal article" date="2020" name="Nature">
        <title>Giant virus diversity and host interactions through global metagenomics.</title>
        <authorList>
            <person name="Schulz F."/>
            <person name="Roux S."/>
            <person name="Paez-Espino D."/>
            <person name="Jungbluth S."/>
            <person name="Walsh D.A."/>
            <person name="Denef V.J."/>
            <person name="McMahon K.D."/>
            <person name="Konstantinidis K.T."/>
            <person name="Eloe-Fadrosh E.A."/>
            <person name="Kyrpides N.C."/>
            <person name="Woyke T."/>
        </authorList>
    </citation>
    <scope>NUCLEOTIDE SEQUENCE</scope>
    <source>
        <strain evidence="2">GVMAG-S-ERX555931-87</strain>
    </source>
</reference>
<evidence type="ECO:0000256" key="1">
    <source>
        <dbReference type="SAM" id="Phobius"/>
    </source>
</evidence>
<accession>A0A6C0F645</accession>
<keyword evidence="1" id="KW-0472">Membrane</keyword>
<keyword evidence="1" id="KW-1133">Transmembrane helix</keyword>
<keyword evidence="1" id="KW-0812">Transmembrane</keyword>
<evidence type="ECO:0000313" key="2">
    <source>
        <dbReference type="EMBL" id="QHT36331.1"/>
    </source>
</evidence>
<feature type="transmembrane region" description="Helical" evidence="1">
    <location>
        <begin position="99"/>
        <end position="122"/>
    </location>
</feature>
<sequence length="151" mass="17095">MNGYIDWSSRECDASCASEVIQISQDVAQYAQMATAETASSRIALETTMSILDEIKDLTENIEGQVIQLRIDILKLNKNITRLSDEVENSMVPTLDDNIFKLLIAIISAITVCIVVCQLVIFNTSRLEARKEERRRIILQQNKNKRIHPSV</sequence>
<dbReference type="AlphaFoldDB" id="A0A6C0F645"/>
<dbReference type="EMBL" id="MN738741">
    <property type="protein sequence ID" value="QHT36331.1"/>
    <property type="molecule type" value="Genomic_DNA"/>
</dbReference>
<protein>
    <submittedName>
        <fullName evidence="2">Uncharacterized protein</fullName>
    </submittedName>
</protein>
<organism evidence="2">
    <name type="scientific">viral metagenome</name>
    <dbReference type="NCBI Taxonomy" id="1070528"/>
    <lineage>
        <taxon>unclassified sequences</taxon>
        <taxon>metagenomes</taxon>
        <taxon>organismal metagenomes</taxon>
    </lineage>
</organism>
<proteinExistence type="predicted"/>